<dbReference type="EMBL" id="AP025564">
    <property type="protein sequence ID" value="BDE95887.1"/>
    <property type="molecule type" value="Genomic_DNA"/>
</dbReference>
<dbReference type="InterPro" id="IPR027417">
    <property type="entry name" value="P-loop_NTPase"/>
</dbReference>
<name>A0ABM7WHZ3_9ACTN</name>
<accession>A0ABM7WHZ3</accession>
<dbReference type="RefSeq" id="WP_244412127.1">
    <property type="nucleotide sequence ID" value="NZ_AP025564.1"/>
</dbReference>
<reference evidence="1 2" key="1">
    <citation type="submission" date="2022-01" db="EMBL/GenBank/DDBJ databases">
        <title>Novel bile acid biosynthetic pathways are enriched in the microbiome of centenarians.</title>
        <authorList>
            <person name="Sato Y."/>
            <person name="Atarashi K."/>
            <person name="Plichta R.D."/>
            <person name="Arai Y."/>
            <person name="Sasajima S."/>
            <person name="Kearney M.S."/>
            <person name="Suda W."/>
            <person name="Takeshita K."/>
            <person name="Sasaki T."/>
            <person name="Okamoto S."/>
            <person name="Skelly N.A."/>
            <person name="Okamura Y."/>
            <person name="Vlamakis H."/>
            <person name="Li Y."/>
            <person name="Tanoue T."/>
            <person name="Takei H."/>
            <person name="Nittono H."/>
            <person name="Narushima S."/>
            <person name="Irie J."/>
            <person name="Itoh H."/>
            <person name="Moriya K."/>
            <person name="Sugiura Y."/>
            <person name="Suematsu M."/>
            <person name="Moritoki N."/>
            <person name="Shibata S."/>
            <person name="Littman R.D."/>
            <person name="Fischbach A.M."/>
            <person name="Uwamino Y."/>
            <person name="Inoue T."/>
            <person name="Honda A."/>
            <person name="Hattori M."/>
            <person name="Murai T."/>
            <person name="Xavier J.R."/>
            <person name="Hirose N."/>
            <person name="Honda K."/>
        </authorList>
    </citation>
    <scope>NUCLEOTIDE SEQUENCE [LARGE SCALE GENOMIC DNA]</scope>
    <source>
        <strain evidence="1 2">CE91-St30</strain>
    </source>
</reference>
<protein>
    <recommendedName>
        <fullName evidence="3">NTPase</fullName>
    </recommendedName>
</protein>
<proteinExistence type="predicted"/>
<evidence type="ECO:0000313" key="2">
    <source>
        <dbReference type="Proteomes" id="UP001320544"/>
    </source>
</evidence>
<evidence type="ECO:0008006" key="3">
    <source>
        <dbReference type="Google" id="ProtNLM"/>
    </source>
</evidence>
<dbReference type="Gene3D" id="3.40.50.300">
    <property type="entry name" value="P-loop containing nucleotide triphosphate hydrolases"/>
    <property type="match status" value="1"/>
</dbReference>
<evidence type="ECO:0000313" key="1">
    <source>
        <dbReference type="EMBL" id="BDE95887.1"/>
    </source>
</evidence>
<sequence>MLFILTGGVQTGKTRWLERLVAAMAEQGVPCCGVLAPGVWRVADAATETALDGGAPEREKIGIDNVLLPGGDRVRFAMRRDSLARSHSDALRAGVADDAGTVGAAGLSKATTQSDRASLGWAIFDDALACVNAHFESLASESESIGGAPSESAAPCGLLVVDELGRLELQGGRGGGLEAALRLLDKGPTPRFPHALVVVRDWLVGEAEQRFEPVWGAPRVIVPDEAGRAAVETAFSMRACDRGQTADRVQTADRG</sequence>
<keyword evidence="2" id="KW-1185">Reference proteome</keyword>
<organism evidence="1 2">
    <name type="scientific">Raoultibacter timonensis</name>
    <dbReference type="NCBI Taxonomy" id="1907662"/>
    <lineage>
        <taxon>Bacteria</taxon>
        <taxon>Bacillati</taxon>
        <taxon>Actinomycetota</taxon>
        <taxon>Coriobacteriia</taxon>
        <taxon>Eggerthellales</taxon>
        <taxon>Eggerthellaceae</taxon>
        <taxon>Raoultibacter</taxon>
    </lineage>
</organism>
<dbReference type="Proteomes" id="UP001320544">
    <property type="component" value="Chromosome"/>
</dbReference>
<gene>
    <name evidence="1" type="ORF">CE91St30_12200</name>
</gene>